<feature type="compositionally biased region" description="Acidic residues" evidence="1">
    <location>
        <begin position="171"/>
        <end position="182"/>
    </location>
</feature>
<feature type="non-terminal residue" evidence="2">
    <location>
        <position position="182"/>
    </location>
</feature>
<accession>A0AAD6S3B3</accession>
<sequence length="182" mass="20725">LYNLDVDDAIWQDIGLDGADDSNDELPPPWLADAKVRSGIQAVLQLDRADEEDAILLKERSSLRRWFAEEWEVLDVAIAQTQGAERYQFARRRKHLIRLCARWRKYLPDEEDGFLWGPSAEELADCMIEDRTAARGRDEFDPGLDEGEGDSEDFETLDAIDNADAYRSEDDSGLDDSDPESD</sequence>
<feature type="compositionally biased region" description="Acidic residues" evidence="1">
    <location>
        <begin position="141"/>
        <end position="158"/>
    </location>
</feature>
<evidence type="ECO:0000256" key="1">
    <source>
        <dbReference type="SAM" id="MobiDB-lite"/>
    </source>
</evidence>
<evidence type="ECO:0000313" key="3">
    <source>
        <dbReference type="Proteomes" id="UP001218188"/>
    </source>
</evidence>
<keyword evidence="3" id="KW-1185">Reference proteome</keyword>
<organism evidence="2 3">
    <name type="scientific">Mycena alexandri</name>
    <dbReference type="NCBI Taxonomy" id="1745969"/>
    <lineage>
        <taxon>Eukaryota</taxon>
        <taxon>Fungi</taxon>
        <taxon>Dikarya</taxon>
        <taxon>Basidiomycota</taxon>
        <taxon>Agaricomycotina</taxon>
        <taxon>Agaricomycetes</taxon>
        <taxon>Agaricomycetidae</taxon>
        <taxon>Agaricales</taxon>
        <taxon>Marasmiineae</taxon>
        <taxon>Mycenaceae</taxon>
        <taxon>Mycena</taxon>
    </lineage>
</organism>
<dbReference type="AlphaFoldDB" id="A0AAD6S3B3"/>
<comment type="caution">
    <text evidence="2">The sequence shown here is derived from an EMBL/GenBank/DDBJ whole genome shotgun (WGS) entry which is preliminary data.</text>
</comment>
<protein>
    <submittedName>
        <fullName evidence="2">Uncharacterized protein</fullName>
    </submittedName>
</protein>
<proteinExistence type="predicted"/>
<name>A0AAD6S3B3_9AGAR</name>
<evidence type="ECO:0000313" key="2">
    <source>
        <dbReference type="EMBL" id="KAJ7018147.1"/>
    </source>
</evidence>
<dbReference type="Proteomes" id="UP001218188">
    <property type="component" value="Unassembled WGS sequence"/>
</dbReference>
<dbReference type="EMBL" id="JARJCM010000354">
    <property type="protein sequence ID" value="KAJ7018147.1"/>
    <property type="molecule type" value="Genomic_DNA"/>
</dbReference>
<feature type="region of interest" description="Disordered" evidence="1">
    <location>
        <begin position="134"/>
        <end position="182"/>
    </location>
</feature>
<reference evidence="2" key="1">
    <citation type="submission" date="2023-03" db="EMBL/GenBank/DDBJ databases">
        <title>Massive genome expansion in bonnet fungi (Mycena s.s.) driven by repeated elements and novel gene families across ecological guilds.</title>
        <authorList>
            <consortium name="Lawrence Berkeley National Laboratory"/>
            <person name="Harder C.B."/>
            <person name="Miyauchi S."/>
            <person name="Viragh M."/>
            <person name="Kuo A."/>
            <person name="Thoen E."/>
            <person name="Andreopoulos B."/>
            <person name="Lu D."/>
            <person name="Skrede I."/>
            <person name="Drula E."/>
            <person name="Henrissat B."/>
            <person name="Morin E."/>
            <person name="Kohler A."/>
            <person name="Barry K."/>
            <person name="LaButti K."/>
            <person name="Morin E."/>
            <person name="Salamov A."/>
            <person name="Lipzen A."/>
            <person name="Mereny Z."/>
            <person name="Hegedus B."/>
            <person name="Baldrian P."/>
            <person name="Stursova M."/>
            <person name="Weitz H."/>
            <person name="Taylor A."/>
            <person name="Grigoriev I.V."/>
            <person name="Nagy L.G."/>
            <person name="Martin F."/>
            <person name="Kauserud H."/>
        </authorList>
    </citation>
    <scope>NUCLEOTIDE SEQUENCE</scope>
    <source>
        <strain evidence="2">CBHHK200</strain>
    </source>
</reference>
<gene>
    <name evidence="2" type="ORF">C8F04DRAFT_977721</name>
</gene>